<proteinExistence type="predicted"/>
<feature type="domain" description="G-protein coupled receptors family 1 profile" evidence="6">
    <location>
        <begin position="29"/>
        <end position="270"/>
    </location>
</feature>
<feature type="transmembrane region" description="Helical" evidence="5">
    <location>
        <begin position="90"/>
        <end position="110"/>
    </location>
</feature>
<name>A0A914XHL2_9BILA</name>
<dbReference type="CDD" id="cd00637">
    <property type="entry name" value="7tm_classA_rhodopsin-like"/>
    <property type="match status" value="1"/>
</dbReference>
<keyword evidence="2 5" id="KW-0812">Transmembrane</keyword>
<dbReference type="WBParaSite" id="PSAMB.scaffold7817size7061.g30578.t1">
    <property type="protein sequence ID" value="PSAMB.scaffold7817size7061.g30578.t1"/>
    <property type="gene ID" value="PSAMB.scaffold7817size7061.g30578"/>
</dbReference>
<keyword evidence="7" id="KW-1185">Reference proteome</keyword>
<dbReference type="GO" id="GO:0004930">
    <property type="term" value="F:G protein-coupled receptor activity"/>
    <property type="evidence" value="ECO:0007669"/>
    <property type="project" value="InterPro"/>
</dbReference>
<sequence>MGNSSYPEPWENILAAATISIFSAPSLILYILIVQVLIQNPRVFSKNPYYTLLSSLAVSDTTMLILYLFYAVPCTLARCHIFGAGFDVAIGVVFNTAYFAGISCIALIAINRYWAVCRFINYDRTFSRRNVKILICFAWTAGGVSGAFQAFPCCHLRYSFTAYSWLYDMTQFGNAYYVWLDRGLNLAVFAILAICYTAILYARFGSSTQAYLSCNQQSRRKFAERSLALQFGIIVLVLFVAGLSFTIIPELSQNHWLMLLVLNFLENASP</sequence>
<evidence type="ECO:0000256" key="1">
    <source>
        <dbReference type="ARBA" id="ARBA00004370"/>
    </source>
</evidence>
<feature type="transmembrane region" description="Helical" evidence="5">
    <location>
        <begin position="50"/>
        <end position="70"/>
    </location>
</feature>
<evidence type="ECO:0000256" key="5">
    <source>
        <dbReference type="SAM" id="Phobius"/>
    </source>
</evidence>
<feature type="transmembrane region" description="Helical" evidence="5">
    <location>
        <begin position="186"/>
        <end position="206"/>
    </location>
</feature>
<feature type="transmembrane region" description="Helical" evidence="5">
    <location>
        <begin position="12"/>
        <end position="38"/>
    </location>
</feature>
<evidence type="ECO:0000256" key="4">
    <source>
        <dbReference type="ARBA" id="ARBA00023136"/>
    </source>
</evidence>
<keyword evidence="3 5" id="KW-1133">Transmembrane helix</keyword>
<dbReference type="InterPro" id="IPR000276">
    <property type="entry name" value="GPCR_Rhodpsn"/>
</dbReference>
<dbReference type="Pfam" id="PF10328">
    <property type="entry name" value="7TM_GPCR_Srx"/>
    <property type="match status" value="1"/>
</dbReference>
<feature type="transmembrane region" description="Helical" evidence="5">
    <location>
        <begin position="131"/>
        <end position="151"/>
    </location>
</feature>
<dbReference type="PROSITE" id="PS00237">
    <property type="entry name" value="G_PROTEIN_RECEP_F1_1"/>
    <property type="match status" value="1"/>
</dbReference>
<dbReference type="SUPFAM" id="SSF81321">
    <property type="entry name" value="Family A G protein-coupled receptor-like"/>
    <property type="match status" value="1"/>
</dbReference>
<dbReference type="GO" id="GO:0016020">
    <property type="term" value="C:membrane"/>
    <property type="evidence" value="ECO:0007669"/>
    <property type="project" value="UniProtKB-SubCell"/>
</dbReference>
<reference evidence="8" key="1">
    <citation type="submission" date="2022-11" db="UniProtKB">
        <authorList>
            <consortium name="WormBaseParasite"/>
        </authorList>
    </citation>
    <scope>IDENTIFICATION</scope>
</reference>
<organism evidence="7 8">
    <name type="scientific">Plectus sambesii</name>
    <dbReference type="NCBI Taxonomy" id="2011161"/>
    <lineage>
        <taxon>Eukaryota</taxon>
        <taxon>Metazoa</taxon>
        <taxon>Ecdysozoa</taxon>
        <taxon>Nematoda</taxon>
        <taxon>Chromadorea</taxon>
        <taxon>Plectida</taxon>
        <taxon>Plectina</taxon>
        <taxon>Plectoidea</taxon>
        <taxon>Plectidae</taxon>
        <taxon>Plectus</taxon>
    </lineage>
</organism>
<evidence type="ECO:0000313" key="8">
    <source>
        <dbReference type="WBParaSite" id="PSAMB.scaffold7817size7061.g30578.t1"/>
    </source>
</evidence>
<comment type="subcellular location">
    <subcellularLocation>
        <location evidence="1">Membrane</location>
    </subcellularLocation>
</comment>
<dbReference type="InterPro" id="IPR017452">
    <property type="entry name" value="GPCR_Rhodpsn_7TM"/>
</dbReference>
<accession>A0A914XHL2</accession>
<evidence type="ECO:0000259" key="6">
    <source>
        <dbReference type="PROSITE" id="PS50262"/>
    </source>
</evidence>
<dbReference type="Proteomes" id="UP000887566">
    <property type="component" value="Unplaced"/>
</dbReference>
<dbReference type="AlphaFoldDB" id="A0A914XHL2"/>
<keyword evidence="4 5" id="KW-0472">Membrane</keyword>
<dbReference type="Gene3D" id="1.20.1070.10">
    <property type="entry name" value="Rhodopsin 7-helix transmembrane proteins"/>
    <property type="match status" value="1"/>
</dbReference>
<evidence type="ECO:0000256" key="3">
    <source>
        <dbReference type="ARBA" id="ARBA00022989"/>
    </source>
</evidence>
<dbReference type="InterPro" id="IPR019430">
    <property type="entry name" value="7TM_GPCR_serpentine_rcpt_Srx"/>
</dbReference>
<evidence type="ECO:0000313" key="7">
    <source>
        <dbReference type="Proteomes" id="UP000887566"/>
    </source>
</evidence>
<evidence type="ECO:0000256" key="2">
    <source>
        <dbReference type="ARBA" id="ARBA00022692"/>
    </source>
</evidence>
<feature type="transmembrane region" description="Helical" evidence="5">
    <location>
        <begin position="227"/>
        <end position="248"/>
    </location>
</feature>
<protein>
    <submittedName>
        <fullName evidence="8">G-protein coupled receptors family 1 profile domain-containing protein</fullName>
    </submittedName>
</protein>
<dbReference type="PROSITE" id="PS50262">
    <property type="entry name" value="G_PROTEIN_RECEP_F1_2"/>
    <property type="match status" value="1"/>
</dbReference>
<dbReference type="PANTHER" id="PTHR22718">
    <property type="entry name" value="SERPENTINE RECEPTOR, CLASS X"/>
    <property type="match status" value="1"/>
</dbReference>
<dbReference type="PANTHER" id="PTHR22718:SF11">
    <property type="entry name" value="7TM GPCR SERPENTINE RECEPTOR CLASS X (SRX) DOMAIN-CONTAINING PROTEIN"/>
    <property type="match status" value="1"/>
</dbReference>